<dbReference type="RefSeq" id="WP_206898308.1">
    <property type="nucleotide sequence ID" value="NZ_JAFLWI010000005.1"/>
</dbReference>
<evidence type="ECO:0000313" key="2">
    <source>
        <dbReference type="Proteomes" id="UP000664832"/>
    </source>
</evidence>
<name>A0ABS3I134_9ENTE</name>
<accession>A0ABS3I134</accession>
<keyword evidence="2" id="KW-1185">Reference proteome</keyword>
<gene>
    <name evidence="1" type="ORF">JZO71_03990</name>
</gene>
<dbReference type="Proteomes" id="UP000664832">
    <property type="component" value="Unassembled WGS sequence"/>
</dbReference>
<proteinExistence type="predicted"/>
<dbReference type="EMBL" id="JAFLWI010000005">
    <property type="protein sequence ID" value="MBO0481486.1"/>
    <property type="molecule type" value="Genomic_DNA"/>
</dbReference>
<sequence length="87" mass="10040">MTIEQDKRRIRKVLADFGIGIDSSQAEELWRYYSEGLFAVWLGLPETDEGLLKEIIGVAKGEISFMYKSETPQIINIIKDKLKVDYK</sequence>
<protein>
    <submittedName>
        <fullName evidence="1">Uncharacterized protein</fullName>
    </submittedName>
</protein>
<reference evidence="1 2" key="1">
    <citation type="submission" date="2021-03" db="EMBL/GenBank/DDBJ databases">
        <title>Enterococcal diversity collection.</title>
        <authorList>
            <person name="Gilmore M.S."/>
            <person name="Schwartzman J."/>
            <person name="Van Tyne D."/>
            <person name="Martin M."/>
            <person name="Earl A.M."/>
            <person name="Manson A.L."/>
            <person name="Straub T."/>
            <person name="Salamzade R."/>
            <person name="Saavedra J."/>
            <person name="Lebreton F."/>
            <person name="Prichula J."/>
            <person name="Schaufler K."/>
            <person name="Gaca A."/>
            <person name="Sgardioli B."/>
            <person name="Wagenaar J."/>
            <person name="Strong T."/>
        </authorList>
    </citation>
    <scope>NUCLEOTIDE SEQUENCE [LARGE SCALE GENOMIC DNA]</scope>
    <source>
        <strain evidence="1 2">MSG2901</strain>
    </source>
</reference>
<comment type="caution">
    <text evidence="1">The sequence shown here is derived from an EMBL/GenBank/DDBJ whole genome shotgun (WGS) entry which is preliminary data.</text>
</comment>
<evidence type="ECO:0000313" key="1">
    <source>
        <dbReference type="EMBL" id="MBO0481486.1"/>
    </source>
</evidence>
<organism evidence="1 2">
    <name type="scientific">Candidatus Enterococcus courvalinii</name>
    <dbReference type="NCBI Taxonomy" id="2815329"/>
    <lineage>
        <taxon>Bacteria</taxon>
        <taxon>Bacillati</taxon>
        <taxon>Bacillota</taxon>
        <taxon>Bacilli</taxon>
        <taxon>Lactobacillales</taxon>
        <taxon>Enterococcaceae</taxon>
        <taxon>Enterococcus</taxon>
    </lineage>
</organism>